<dbReference type="InterPro" id="IPR036485">
    <property type="entry name" value="Glu_synth_asu_C_sf"/>
</dbReference>
<comment type="cofactor">
    <cofactor evidence="1">
        <name>FMN</name>
        <dbReference type="ChEBI" id="CHEBI:58210"/>
    </cofactor>
</comment>
<keyword evidence="13" id="KW-0411">Iron-sulfur</keyword>
<organism evidence="18 19">
    <name type="scientific">Heyndrickxia shackletonii</name>
    <dbReference type="NCBI Taxonomy" id="157838"/>
    <lineage>
        <taxon>Bacteria</taxon>
        <taxon>Bacillati</taxon>
        <taxon>Bacillota</taxon>
        <taxon>Bacilli</taxon>
        <taxon>Bacillales</taxon>
        <taxon>Bacillaceae</taxon>
        <taxon>Heyndrickxia</taxon>
    </lineage>
</organism>
<keyword evidence="10" id="KW-0315">Glutamine amidotransferase</keyword>
<sequence>MKTFRSPIKTTGLYRSEFEHDACGIGFYADIKGRPSHEVVSTSLEMLKRLDHRAGKSADKSTSDGTGIMLQIPHDFFSSVCPFDLPNQGEYAVGMLFLPQDHAVSEEILNEFYKESSKHGLSVLGVRSVPVSSDRISEQARKSEPSIKQIFITQISTQLEEFPARLYSLRKQIEQKYKSEMYIPSLSNRTVVYKGMLLAEELSLYFSDLRDEKFTSSLALIHSRYSTNTFPSWERAHPNRVIAHNGEINTIKGNMNWFNAKNSSGLEVINPSGSDSAIFDNVLEYLLLKGVSLPKAVMMMVPEPWEQNEEMPSYLKAFYEYQSQCMEPWDGPMALGFTDGIQIGAILDRNGLRPGRYYITRDDRIIFASEVGVVDVDNDMILERKHLKPGELLLVDTSQGRIIPNDELKKTISLEEPYSSYLKETVKELHDDRFDLTSSFTGKELLFHQKVFGYTYEELMKMLKPMATEAKEATGAMGIDTPLAVLSDRPQLLFHYFKQGFSQVTNPPIDAIREECVISTISWLGESSNPLESYKKDKRKLKLDHPFLTFSQFRTLTNSSWNAVKIDTIFPAESGENGLASALERIFSKVDQAIQAGHELIILSDQKVDDRHAAIPSLLATSSIHHHLIKNGCRSKASIIVDTGEARDSHHMAMLLGYGADAIHPYLAYETIYHLCEEQHISLNIEQAVQNYLHALLNGVIKIMSKVGISAIQSYRGAQAFEALGISQQVLDQYFTGTVSQIGGIGLPEIARETLMRHKKAADEIEHYDQTLDSGSELQWRKGGEVHQFNPLSIHTLQRAARTNNKDVYKKFVSMNDDGPFTTIRSLLKIESDRSPIPLDEVEPAENILRKFKTGAMSYGSLSKEAHEALAIAMNRIGGKSNSGEGGEEIERFQTDANGDSRRSAIKQVASGRFGVTSYYLTNADEIQIKMAQGAKPGEGGQLPGQKVYPWIAEVRGSTPGVGLISPPPHHDIYSIEDLAQLIYDLKSANPKAKISVKLVAKAGVGTIAAGVAKGLADTILISGHDGGTGASPRTSIKHTGVPWEIGLSEAHQTLQLNGLREKVTLEVDGKLMTGKDVVVAACFGAQEFGFATAPLVVLGCIMMRACHLDTCPVGIATQNPLLREKFAGSPDHIVNYMHFIAEDVREILAKCGYRSLDEIVGRTNLLTVKEEVTTHWKAKHLDLSDLLYKMSDKKETSIQQTQDHELEKRFDQRLLIPALNTAIGNGEKAFLQSYIKNTDRAVGTSLGNLISVHYGAEGLPEDQIHIQLKGSAGQSLGAFIPKGLSITLEGDANDYVGKGLSGGKLIIKPDNNWSIPQVDAIIGNTALFGATSGEAYIRGVAGQRFAVRNSGVKAVVEGVGDHGCEYMTGGTVVILGTIGKNFAAGMSGGIAYIFKGFSANEDILPHINQELVDVEQVTFENELIELHQMISKHYLYTGSPKAKTILKHWKQLKKQFVKIIPHEYKNMTAMIDDLQNRGLSYVDARLTAFNINKEGKLLETLNELEALSSPLQDSQTI</sequence>
<comment type="pathway">
    <text evidence="16">Amino-acid biosynthesis.</text>
</comment>
<comment type="similarity">
    <text evidence="4">Belongs to the glutamate synthase family.</text>
</comment>
<dbReference type="SUPFAM" id="SSF56235">
    <property type="entry name" value="N-terminal nucleophile aminohydrolases (Ntn hydrolases)"/>
    <property type="match status" value="1"/>
</dbReference>
<evidence type="ECO:0000313" key="18">
    <source>
        <dbReference type="EMBL" id="KQL50320.1"/>
    </source>
</evidence>
<evidence type="ECO:0000256" key="10">
    <source>
        <dbReference type="ARBA" id="ARBA00022962"/>
    </source>
</evidence>
<evidence type="ECO:0000256" key="15">
    <source>
        <dbReference type="ARBA" id="ARBA00023291"/>
    </source>
</evidence>
<feature type="domain" description="Glutamine amidotransferase type-2" evidence="17">
    <location>
        <begin position="23"/>
        <end position="398"/>
    </location>
</feature>
<keyword evidence="8" id="KW-0479">Metal-binding</keyword>
<keyword evidence="11" id="KW-0560">Oxidoreductase</keyword>
<dbReference type="RefSeq" id="WP_055741919.1">
    <property type="nucleotide sequence ID" value="NZ_JAAIWL010000019.1"/>
</dbReference>
<reference evidence="18 19" key="1">
    <citation type="submission" date="2015-09" db="EMBL/GenBank/DDBJ databases">
        <title>Genome sequencing project for genomic taxonomy and phylogenomics of Bacillus-like bacteria.</title>
        <authorList>
            <person name="Liu B."/>
            <person name="Wang J."/>
            <person name="Zhu Y."/>
            <person name="Liu G."/>
            <person name="Chen Q."/>
            <person name="Chen Z."/>
            <person name="Lan J."/>
            <person name="Che J."/>
            <person name="Ge C."/>
            <person name="Shi H."/>
            <person name="Pan Z."/>
            <person name="Liu X."/>
        </authorList>
    </citation>
    <scope>NUCLEOTIDE SEQUENCE [LARGE SCALE GENOMIC DNA]</scope>
    <source>
        <strain evidence="18 19">LMG 18435</strain>
    </source>
</reference>
<dbReference type="Gene3D" id="2.160.20.60">
    <property type="entry name" value="Glutamate synthase, alpha subunit, C-terminal domain"/>
    <property type="match status" value="1"/>
</dbReference>
<dbReference type="Proteomes" id="UP000051888">
    <property type="component" value="Unassembled WGS sequence"/>
</dbReference>
<comment type="caution">
    <text evidence="18">The sequence shown here is derived from an EMBL/GenBank/DDBJ whole genome shotgun (WGS) entry which is preliminary data.</text>
</comment>
<evidence type="ECO:0000256" key="1">
    <source>
        <dbReference type="ARBA" id="ARBA00001917"/>
    </source>
</evidence>
<evidence type="ECO:0000313" key="19">
    <source>
        <dbReference type="Proteomes" id="UP000051888"/>
    </source>
</evidence>
<dbReference type="EMBL" id="LJJC01000015">
    <property type="protein sequence ID" value="KQL50320.1"/>
    <property type="molecule type" value="Genomic_DNA"/>
</dbReference>
<dbReference type="FunFam" id="3.60.20.10:FF:000001">
    <property type="entry name" value="Glutamate synthase, large subunit"/>
    <property type="match status" value="1"/>
</dbReference>
<dbReference type="FunFam" id="3.20.20.70:FF:000061">
    <property type="entry name" value="Glutamate synthase large subunit"/>
    <property type="match status" value="1"/>
</dbReference>
<evidence type="ECO:0000256" key="8">
    <source>
        <dbReference type="ARBA" id="ARBA00022723"/>
    </source>
</evidence>
<dbReference type="PATRIC" id="fig|157838.3.peg.4785"/>
<dbReference type="CDD" id="cd00713">
    <property type="entry name" value="GltS"/>
    <property type="match status" value="1"/>
</dbReference>
<dbReference type="Gene3D" id="3.20.20.70">
    <property type="entry name" value="Aldolase class I"/>
    <property type="match status" value="2"/>
</dbReference>
<dbReference type="FunFam" id="2.160.20.60:FF:000001">
    <property type="entry name" value="Glutamate synthase, large subunit"/>
    <property type="match status" value="1"/>
</dbReference>
<dbReference type="Pfam" id="PF04898">
    <property type="entry name" value="Glu_syn_central"/>
    <property type="match status" value="1"/>
</dbReference>
<dbReference type="Gene3D" id="3.60.20.10">
    <property type="entry name" value="Glutamine Phosphoribosylpyrophosphate, subunit 1, domain 1"/>
    <property type="match status" value="1"/>
</dbReference>
<evidence type="ECO:0000256" key="12">
    <source>
        <dbReference type="ARBA" id="ARBA00023004"/>
    </source>
</evidence>
<dbReference type="PANTHER" id="PTHR11938">
    <property type="entry name" value="FAD NADPH DEHYDROGENASE/OXIDOREDUCTASE"/>
    <property type="match status" value="1"/>
</dbReference>
<keyword evidence="7" id="KW-0288">FMN</keyword>
<dbReference type="Pfam" id="PF01493">
    <property type="entry name" value="GXGXG"/>
    <property type="match status" value="1"/>
</dbReference>
<evidence type="ECO:0000256" key="3">
    <source>
        <dbReference type="ARBA" id="ARBA00001974"/>
    </source>
</evidence>
<dbReference type="GO" id="GO:0015930">
    <property type="term" value="F:glutamate synthase activity"/>
    <property type="evidence" value="ECO:0007669"/>
    <property type="project" value="InterPro"/>
</dbReference>
<evidence type="ECO:0000259" key="17">
    <source>
        <dbReference type="PROSITE" id="PS51278"/>
    </source>
</evidence>
<dbReference type="InterPro" id="IPR050711">
    <property type="entry name" value="ET-N_metabolism_enzyme"/>
</dbReference>
<dbReference type="InterPro" id="IPR013785">
    <property type="entry name" value="Aldolase_TIM"/>
</dbReference>
<evidence type="ECO:0000256" key="7">
    <source>
        <dbReference type="ARBA" id="ARBA00022643"/>
    </source>
</evidence>
<evidence type="ECO:0000256" key="5">
    <source>
        <dbReference type="ARBA" id="ARBA00022605"/>
    </source>
</evidence>
<evidence type="ECO:0000256" key="4">
    <source>
        <dbReference type="ARBA" id="ARBA00009716"/>
    </source>
</evidence>
<keyword evidence="6" id="KW-0285">Flavoprotein</keyword>
<name>A0A0Q3T8L6_9BACI</name>
<comment type="cofactor">
    <cofactor evidence="3">
        <name>FAD</name>
        <dbReference type="ChEBI" id="CHEBI:57692"/>
    </cofactor>
</comment>
<dbReference type="GO" id="GO:0051538">
    <property type="term" value="F:3 iron, 4 sulfur cluster binding"/>
    <property type="evidence" value="ECO:0007669"/>
    <property type="project" value="UniProtKB-KW"/>
</dbReference>
<evidence type="ECO:0000256" key="11">
    <source>
        <dbReference type="ARBA" id="ARBA00023002"/>
    </source>
</evidence>
<dbReference type="SUPFAM" id="SSF69336">
    <property type="entry name" value="Alpha subunit of glutamate synthase, C-terminal domain"/>
    <property type="match status" value="1"/>
</dbReference>
<dbReference type="Pfam" id="PF01645">
    <property type="entry name" value="Glu_synthase"/>
    <property type="match status" value="1"/>
</dbReference>
<proteinExistence type="inferred from homology"/>
<dbReference type="FunFam" id="3.20.20.70:FF:000031">
    <property type="entry name" value="Glutamate synthase 1 [NADH]"/>
    <property type="match status" value="1"/>
</dbReference>
<keyword evidence="9" id="KW-0274">FAD</keyword>
<dbReference type="InterPro" id="IPR002932">
    <property type="entry name" value="Glu_synthdom"/>
</dbReference>
<keyword evidence="12" id="KW-0408">Iron</keyword>
<evidence type="ECO:0000256" key="2">
    <source>
        <dbReference type="ARBA" id="ARBA00001927"/>
    </source>
</evidence>
<keyword evidence="15" id="KW-0003">3Fe-4S</keyword>
<dbReference type="NCBIfam" id="NF008730">
    <property type="entry name" value="PRK11750.1"/>
    <property type="match status" value="1"/>
</dbReference>
<dbReference type="GO" id="GO:0046872">
    <property type="term" value="F:metal ion binding"/>
    <property type="evidence" value="ECO:0007669"/>
    <property type="project" value="UniProtKB-KW"/>
</dbReference>
<evidence type="ECO:0000256" key="6">
    <source>
        <dbReference type="ARBA" id="ARBA00022630"/>
    </source>
</evidence>
<dbReference type="InterPro" id="IPR017932">
    <property type="entry name" value="GATase_2_dom"/>
</dbReference>
<keyword evidence="14" id="KW-0314">Glutamate biosynthesis</keyword>
<evidence type="ECO:0000256" key="14">
    <source>
        <dbReference type="ARBA" id="ARBA00023164"/>
    </source>
</evidence>
<dbReference type="GO" id="GO:0006537">
    <property type="term" value="P:glutamate biosynthetic process"/>
    <property type="evidence" value="ECO:0007669"/>
    <property type="project" value="UniProtKB-KW"/>
</dbReference>
<dbReference type="InterPro" id="IPR006982">
    <property type="entry name" value="Glu_synth_centr_N"/>
</dbReference>
<protein>
    <submittedName>
        <fullName evidence="18">Glutamate synthase</fullName>
    </submittedName>
</protein>
<dbReference type="PANTHER" id="PTHR11938:SF133">
    <property type="entry name" value="GLUTAMATE SYNTHASE (NADH)"/>
    <property type="match status" value="1"/>
</dbReference>
<keyword evidence="5" id="KW-0028">Amino-acid biosynthesis</keyword>
<evidence type="ECO:0000256" key="13">
    <source>
        <dbReference type="ARBA" id="ARBA00023014"/>
    </source>
</evidence>
<dbReference type="GO" id="GO:0019676">
    <property type="term" value="P:ammonia assimilation cycle"/>
    <property type="evidence" value="ECO:0007669"/>
    <property type="project" value="TreeGrafter"/>
</dbReference>
<accession>A0A0Q3T8L6</accession>
<evidence type="ECO:0000256" key="9">
    <source>
        <dbReference type="ARBA" id="ARBA00022827"/>
    </source>
</evidence>
<keyword evidence="19" id="KW-1185">Reference proteome</keyword>
<dbReference type="PROSITE" id="PS51278">
    <property type="entry name" value="GATASE_TYPE_2"/>
    <property type="match status" value="1"/>
</dbReference>
<dbReference type="SUPFAM" id="SSF51395">
    <property type="entry name" value="FMN-linked oxidoreductases"/>
    <property type="match status" value="1"/>
</dbReference>
<dbReference type="OrthoDB" id="9758182at2"/>
<comment type="cofactor">
    <cofactor evidence="2">
        <name>[3Fe-4S] cluster</name>
        <dbReference type="ChEBI" id="CHEBI:21137"/>
    </cofactor>
</comment>
<gene>
    <name evidence="18" type="ORF">AN964_21845</name>
</gene>
<evidence type="ECO:0000256" key="16">
    <source>
        <dbReference type="ARBA" id="ARBA00029440"/>
    </source>
</evidence>
<dbReference type="CDD" id="cd02808">
    <property type="entry name" value="GltS_FMN"/>
    <property type="match status" value="1"/>
</dbReference>
<dbReference type="CDD" id="cd00982">
    <property type="entry name" value="gltB_C"/>
    <property type="match status" value="1"/>
</dbReference>
<dbReference type="InterPro" id="IPR002489">
    <property type="entry name" value="Glu_synth_asu_C"/>
</dbReference>
<dbReference type="InterPro" id="IPR029055">
    <property type="entry name" value="Ntn_hydrolases_N"/>
</dbReference>
<dbReference type="STRING" id="157838.AN964_21845"/>
<dbReference type="Pfam" id="PF00310">
    <property type="entry name" value="GATase_2"/>
    <property type="match status" value="1"/>
</dbReference>